<organism evidence="1">
    <name type="scientific">Ixodes ricinus</name>
    <name type="common">Common tick</name>
    <name type="synonym">Acarus ricinus</name>
    <dbReference type="NCBI Taxonomy" id="34613"/>
    <lineage>
        <taxon>Eukaryota</taxon>
        <taxon>Metazoa</taxon>
        <taxon>Ecdysozoa</taxon>
        <taxon>Arthropoda</taxon>
        <taxon>Chelicerata</taxon>
        <taxon>Arachnida</taxon>
        <taxon>Acari</taxon>
        <taxon>Parasitiformes</taxon>
        <taxon>Ixodida</taxon>
        <taxon>Ixodoidea</taxon>
        <taxon>Ixodidae</taxon>
        <taxon>Ixodinae</taxon>
        <taxon>Ixodes</taxon>
    </lineage>
</organism>
<name>A0A6B0TZ18_IXORI</name>
<evidence type="ECO:0000313" key="1">
    <source>
        <dbReference type="EMBL" id="MXU85449.1"/>
    </source>
</evidence>
<dbReference type="AlphaFoldDB" id="A0A6B0TZ18"/>
<protein>
    <submittedName>
        <fullName evidence="1">Uncharacterized protein</fullName>
    </submittedName>
</protein>
<accession>A0A6B0TZ18</accession>
<dbReference type="EMBL" id="GIFC01003366">
    <property type="protein sequence ID" value="MXU85449.1"/>
    <property type="molecule type" value="Transcribed_RNA"/>
</dbReference>
<proteinExistence type="predicted"/>
<reference evidence="1" key="1">
    <citation type="submission" date="2019-12" db="EMBL/GenBank/DDBJ databases">
        <title>An insight into the sialome of adult female Ixodes ricinus ticks feeding for 6 days.</title>
        <authorList>
            <person name="Perner J."/>
            <person name="Ribeiro J.M.C."/>
        </authorList>
    </citation>
    <scope>NUCLEOTIDE SEQUENCE</scope>
    <source>
        <strain evidence="1">Semi-engorged</strain>
        <tissue evidence="1">Salivary glands</tissue>
    </source>
</reference>
<sequence>MLVRTNAGIPVAWWLATLSDQRQSSVVLRSDDVVLGCSTLVATWKGPLTYLRLFRTVCLKNNTQRKKNFCKKVFILKKAVFTSTKI</sequence>